<dbReference type="PANTHER" id="PTHR44167">
    <property type="entry name" value="OVARIAN-SPECIFIC SERINE/THREONINE-PROTEIN KINASE LOK-RELATED"/>
    <property type="match status" value="1"/>
</dbReference>
<reference evidence="2" key="1">
    <citation type="submission" date="2024-05" db="EMBL/GenBank/DDBJ databases">
        <title>Draft genome assemblies of 36 bacteria isolated from hibernating arctic ground squirrels.</title>
        <authorList>
            <person name="McKee H."/>
            <person name="Mullen L."/>
            <person name="Drown D.M."/>
            <person name="Duddleston K.N."/>
        </authorList>
    </citation>
    <scope>NUCLEOTIDE SEQUENCE</scope>
    <source>
        <strain evidence="2">AN1007</strain>
    </source>
</reference>
<dbReference type="SMART" id="SM00220">
    <property type="entry name" value="S_TKc"/>
    <property type="match status" value="1"/>
</dbReference>
<accession>A0AAU8NGZ2</accession>
<dbReference type="InterPro" id="IPR058053">
    <property type="entry name" value="RamC_C"/>
</dbReference>
<protein>
    <submittedName>
        <fullName evidence="2">Class III lanthionine synthetase LanKC</fullName>
    </submittedName>
</protein>
<dbReference type="Gene3D" id="1.10.510.10">
    <property type="entry name" value="Transferase(Phosphotransferase) domain 1"/>
    <property type="match status" value="1"/>
</dbReference>
<gene>
    <name evidence="2" type="primary">lanKC</name>
    <name evidence="2" type="ORF">ABXS70_03930</name>
</gene>
<feature type="domain" description="Protein kinase" evidence="1">
    <location>
        <begin position="232"/>
        <end position="535"/>
    </location>
</feature>
<proteinExistence type="predicted"/>
<dbReference type="CDD" id="cd04791">
    <property type="entry name" value="LanC_SerThrkinase"/>
    <property type="match status" value="1"/>
</dbReference>
<dbReference type="GO" id="GO:0005975">
    <property type="term" value="P:carbohydrate metabolic process"/>
    <property type="evidence" value="ECO:0007669"/>
    <property type="project" value="InterPro"/>
</dbReference>
<dbReference type="Pfam" id="PF00069">
    <property type="entry name" value="Pkinase"/>
    <property type="match status" value="1"/>
</dbReference>
<sequence length="873" mass="99844">MEGNMLYNLYLKPNSEYYGKSENSEEKMHIYELSDLPDPYVVISANESVWKHYHVKDSPLPDQGWKIHVSALFEESKRLLEKVSKICIDERVEFKHLKDKQSFIKMNSKNANRASSGKFITVYPVNNDEFVKLLDMISFATSGFQKGPYILSDKRWKDSNVFYRYGGFRSIFNEYGEHCIKDDQGRLIKDERTPYYQVPDFVKGFDDYLNTINISKDSDDADSSGDSSLERYEIEAALSYSNAGGVYGATRKQDNLKVIIKEARPNAGLDGAARDSLSRQTKEYEALKKLKDLPGVVELIEYFQEWEHFFLVEEFIEGGDLRQWLAKYFPFFRDHEDLNIHAEHVKKILLQLFALIEEMHHKDIAMGDFQPANIMVMEDLTVKLIDFETAMPVNSDEKPSMMTIGFASQEIKISGARDWFGLKKLTRYLALPILSSEVLDTYLQHNHFRWIKELYDDSFYQFIVDLQGKCDLKIQEYQSYVPEAIKMNEQTIDLDLSSITANLIKGMQHNLTNDERFINGDIRQFEMNGGKYNFLTGGSGAAYVLTRNKVSSVEVNQWIQDFLLKHLNHMDGNGLITGKTGVLALLYETGYQDVVLQELKMMRRNMNETNISLRSGLSGIGLFVVSLFFETEDYEYVKYAKEIEELIEKNLDHEGKLSTNDWMAVEIGVIDGLSGVSLFYSAMYSATRDTSYLDKAKQLISEDLKKTIMDESTGSIQTVDERNRQLPYLSGGSIGIGICIWFLNHVSGQDFFKSEMKAVSKLSRICSTISGGLFDGAGSFLLLPSMVEQGQEREQMEQEVLNLLNLFLIDKREYYVYPGQFSYRLADDVYSGSSGIILALMGIVKNNPLYWLPLIHSDQFAAKTKAGSVLTAN</sequence>
<dbReference type="NCBIfam" id="NF038151">
    <property type="entry name" value="lanthi_synth_III"/>
    <property type="match status" value="1"/>
</dbReference>
<dbReference type="InterPro" id="IPR053524">
    <property type="entry name" value="Aerial_hyphae_peptide-synth"/>
</dbReference>
<dbReference type="GO" id="GO:0031179">
    <property type="term" value="P:peptide modification"/>
    <property type="evidence" value="ECO:0007669"/>
    <property type="project" value="InterPro"/>
</dbReference>
<dbReference type="SUPFAM" id="SSF158745">
    <property type="entry name" value="LanC-like"/>
    <property type="match status" value="2"/>
</dbReference>
<organism evidence="2">
    <name type="scientific">Paenibacillus sp. AN1007</name>
    <dbReference type="NCBI Taxonomy" id="3151385"/>
    <lineage>
        <taxon>Bacteria</taxon>
        <taxon>Bacillati</taxon>
        <taxon>Bacillota</taxon>
        <taxon>Bacilli</taxon>
        <taxon>Bacillales</taxon>
        <taxon>Paenibacillaceae</taxon>
        <taxon>Paenibacillus</taxon>
    </lineage>
</organism>
<dbReference type="PROSITE" id="PS50011">
    <property type="entry name" value="PROTEIN_KINASE_DOM"/>
    <property type="match status" value="1"/>
</dbReference>
<dbReference type="InterPro" id="IPR000719">
    <property type="entry name" value="Prot_kinase_dom"/>
</dbReference>
<name>A0AAU8NGZ2_9BACL</name>
<evidence type="ECO:0000259" key="1">
    <source>
        <dbReference type="PROSITE" id="PS50011"/>
    </source>
</evidence>
<dbReference type="Pfam" id="PF25816">
    <property type="entry name" value="RamC_N"/>
    <property type="match status" value="1"/>
</dbReference>
<dbReference type="GO" id="GO:0004674">
    <property type="term" value="F:protein serine/threonine kinase activity"/>
    <property type="evidence" value="ECO:0007669"/>
    <property type="project" value="TreeGrafter"/>
</dbReference>
<dbReference type="AlphaFoldDB" id="A0AAU8NGZ2"/>
<dbReference type="Gene3D" id="1.50.10.10">
    <property type="match status" value="1"/>
</dbReference>
<dbReference type="InterPro" id="IPR007822">
    <property type="entry name" value="LANC-like"/>
</dbReference>
<dbReference type="InterPro" id="IPR012341">
    <property type="entry name" value="6hp_glycosidase-like_sf"/>
</dbReference>
<dbReference type="PANTHER" id="PTHR44167:SF24">
    <property type="entry name" value="SERINE_THREONINE-PROTEIN KINASE CHK2"/>
    <property type="match status" value="1"/>
</dbReference>
<dbReference type="SUPFAM" id="SSF56112">
    <property type="entry name" value="Protein kinase-like (PK-like)"/>
    <property type="match status" value="1"/>
</dbReference>
<dbReference type="SMART" id="SM01260">
    <property type="entry name" value="LANC_like"/>
    <property type="match status" value="1"/>
</dbReference>
<dbReference type="RefSeq" id="WP_342552382.1">
    <property type="nucleotide sequence ID" value="NZ_CP159992.1"/>
</dbReference>
<dbReference type="EMBL" id="CP159992">
    <property type="protein sequence ID" value="XCP95873.1"/>
    <property type="molecule type" value="Genomic_DNA"/>
</dbReference>
<dbReference type="GO" id="GO:0005524">
    <property type="term" value="F:ATP binding"/>
    <property type="evidence" value="ECO:0007669"/>
    <property type="project" value="InterPro"/>
</dbReference>
<dbReference type="InterPro" id="IPR011009">
    <property type="entry name" value="Kinase-like_dom_sf"/>
</dbReference>
<dbReference type="InterPro" id="IPR057929">
    <property type="entry name" value="RamC_N"/>
</dbReference>
<evidence type="ECO:0000313" key="2">
    <source>
        <dbReference type="EMBL" id="XCP95873.1"/>
    </source>
</evidence>